<gene>
    <name evidence="1" type="ORF">OVA965_LOCUS43797</name>
    <name evidence="2" type="ORF">TMI583_LOCUS46197</name>
</gene>
<evidence type="ECO:0000313" key="1">
    <source>
        <dbReference type="EMBL" id="CAF1632418.1"/>
    </source>
</evidence>
<dbReference type="EMBL" id="CAJNOK010059341">
    <property type="protein sequence ID" value="CAF1632418.1"/>
    <property type="molecule type" value="Genomic_DNA"/>
</dbReference>
<dbReference type="InterPro" id="IPR042099">
    <property type="entry name" value="ANL_N_sf"/>
</dbReference>
<dbReference type="Gene3D" id="3.40.50.12780">
    <property type="entry name" value="N-terminal domain of ligase-like"/>
    <property type="match status" value="1"/>
</dbReference>
<organism evidence="2 3">
    <name type="scientific">Didymodactylos carnosus</name>
    <dbReference type="NCBI Taxonomy" id="1234261"/>
    <lineage>
        <taxon>Eukaryota</taxon>
        <taxon>Metazoa</taxon>
        <taxon>Spiralia</taxon>
        <taxon>Gnathifera</taxon>
        <taxon>Rotifera</taxon>
        <taxon>Eurotatoria</taxon>
        <taxon>Bdelloidea</taxon>
        <taxon>Philodinida</taxon>
        <taxon>Philodinidae</taxon>
        <taxon>Didymodactylos</taxon>
    </lineage>
</organism>
<proteinExistence type="predicted"/>
<protein>
    <submittedName>
        <fullName evidence="2">Uncharacterized protein</fullName>
    </submittedName>
</protein>
<name>A0A8S2WTZ8_9BILA</name>
<comment type="caution">
    <text evidence="2">The sequence shown here is derived from an EMBL/GenBank/DDBJ whole genome shotgun (WGS) entry which is preliminary data.</text>
</comment>
<dbReference type="Proteomes" id="UP000677228">
    <property type="component" value="Unassembled WGS sequence"/>
</dbReference>
<evidence type="ECO:0000313" key="2">
    <source>
        <dbReference type="EMBL" id="CAF4459832.1"/>
    </source>
</evidence>
<feature type="non-terminal residue" evidence="2">
    <location>
        <position position="107"/>
    </location>
</feature>
<sequence>YLNQKLDDLSLQYLDYSIYEVSVVSSEEIEFWKRQLNGYEQHYLPLPYDRADQLYEIQNTGVYLQEVALNQIGEFYIGGCCVFCGYPNQPELTAEVLAELSPHRSLG</sequence>
<evidence type="ECO:0000313" key="3">
    <source>
        <dbReference type="Proteomes" id="UP000682733"/>
    </source>
</evidence>
<dbReference type="AlphaFoldDB" id="A0A8S2WTZ8"/>
<reference evidence="2" key="1">
    <citation type="submission" date="2021-02" db="EMBL/GenBank/DDBJ databases">
        <authorList>
            <person name="Nowell W R."/>
        </authorList>
    </citation>
    <scope>NUCLEOTIDE SEQUENCE</scope>
</reference>
<accession>A0A8S2WTZ8</accession>
<dbReference type="SUPFAM" id="SSF56801">
    <property type="entry name" value="Acetyl-CoA synthetase-like"/>
    <property type="match status" value="1"/>
</dbReference>
<dbReference type="EMBL" id="CAJOBA010085122">
    <property type="protein sequence ID" value="CAF4459832.1"/>
    <property type="molecule type" value="Genomic_DNA"/>
</dbReference>
<feature type="non-terminal residue" evidence="2">
    <location>
        <position position="1"/>
    </location>
</feature>
<dbReference type="Proteomes" id="UP000682733">
    <property type="component" value="Unassembled WGS sequence"/>
</dbReference>